<name>A0AA37Q7H2_9BACT</name>
<evidence type="ECO:0000313" key="2">
    <source>
        <dbReference type="EMBL" id="GLC26092.1"/>
    </source>
</evidence>
<evidence type="ECO:0000313" key="3">
    <source>
        <dbReference type="Proteomes" id="UP001161325"/>
    </source>
</evidence>
<protein>
    <recommendedName>
        <fullName evidence="4">Peptidase M15A C-terminal domain-containing protein</fullName>
    </recommendedName>
</protein>
<evidence type="ECO:0008006" key="4">
    <source>
        <dbReference type="Google" id="ProtNLM"/>
    </source>
</evidence>
<evidence type="ECO:0000256" key="1">
    <source>
        <dbReference type="SAM" id="Phobius"/>
    </source>
</evidence>
<dbReference type="Gene3D" id="3.30.1380.10">
    <property type="match status" value="1"/>
</dbReference>
<gene>
    <name evidence="2" type="ORF">rosag_26050</name>
</gene>
<sequence length="406" mass="43311">MQHRGSTSASAATAATPTDLPHLLAHATEEFATLVERALQLPEPADSWWHRPGVSPRAERWLEVVSSLVMGTLAIAWIWSLAAERGGRFSQGGEVEPGLTPTTRAVSAALTRADAPSTAFLTDAALEAFVPLRGASGKVRLVQQAPGDSLPAALPEGATVSVTAADTVSGLARLAVRVGNALRPVADLDVVTLTPLSERKGGRIGGYFIGRWPTEGRAASGAAARGNYAPPKGLIEVTPQNQDTRISEHFRLRDFLTHDQQNVWPKYLVVQTKLVDKLELVLAELASRGVGTRGVHVMSGFRTPQYNTGGGDPRGRAGLSRHMFGDAADIWIDNDGDGRMDDLNGDRRIDIRDSEALRAIVDRVEQAHPELVGGVGIYPGNAAHGPFTHIDTRGYRARWTGTGDGG</sequence>
<dbReference type="AlphaFoldDB" id="A0AA37Q7H2"/>
<dbReference type="EMBL" id="BRXS01000004">
    <property type="protein sequence ID" value="GLC26092.1"/>
    <property type="molecule type" value="Genomic_DNA"/>
</dbReference>
<proteinExistence type="predicted"/>
<keyword evidence="3" id="KW-1185">Reference proteome</keyword>
<dbReference type="RefSeq" id="WP_284350560.1">
    <property type="nucleotide sequence ID" value="NZ_BRXS01000004.1"/>
</dbReference>
<feature type="transmembrane region" description="Helical" evidence="1">
    <location>
        <begin position="61"/>
        <end position="82"/>
    </location>
</feature>
<reference evidence="2" key="1">
    <citation type="submission" date="2022-08" db="EMBL/GenBank/DDBJ databases">
        <title>Draft genome sequencing of Roseisolibacter agri AW1220.</title>
        <authorList>
            <person name="Tobiishi Y."/>
            <person name="Tonouchi A."/>
        </authorList>
    </citation>
    <scope>NUCLEOTIDE SEQUENCE</scope>
    <source>
        <strain evidence="2">AW1220</strain>
    </source>
</reference>
<keyword evidence="1" id="KW-1133">Transmembrane helix</keyword>
<accession>A0AA37Q7H2</accession>
<organism evidence="2 3">
    <name type="scientific">Roseisolibacter agri</name>
    <dbReference type="NCBI Taxonomy" id="2014610"/>
    <lineage>
        <taxon>Bacteria</taxon>
        <taxon>Pseudomonadati</taxon>
        <taxon>Gemmatimonadota</taxon>
        <taxon>Gemmatimonadia</taxon>
        <taxon>Gemmatimonadales</taxon>
        <taxon>Gemmatimonadaceae</taxon>
        <taxon>Roseisolibacter</taxon>
    </lineage>
</organism>
<comment type="caution">
    <text evidence="2">The sequence shown here is derived from an EMBL/GenBank/DDBJ whole genome shotgun (WGS) entry which is preliminary data.</text>
</comment>
<keyword evidence="1" id="KW-0812">Transmembrane</keyword>
<keyword evidence="1" id="KW-0472">Membrane</keyword>
<dbReference type="SUPFAM" id="SSF55166">
    <property type="entry name" value="Hedgehog/DD-peptidase"/>
    <property type="match status" value="1"/>
</dbReference>
<dbReference type="InterPro" id="IPR009045">
    <property type="entry name" value="Zn_M74/Hedgehog-like"/>
</dbReference>
<dbReference type="Proteomes" id="UP001161325">
    <property type="component" value="Unassembled WGS sequence"/>
</dbReference>